<dbReference type="InterPro" id="IPR042201">
    <property type="entry name" value="FH2_Formin_sf"/>
</dbReference>
<dbReference type="GO" id="GO:0071203">
    <property type="term" value="C:WASH complex"/>
    <property type="evidence" value="ECO:0007669"/>
    <property type="project" value="InterPro"/>
</dbReference>
<dbReference type="InterPro" id="IPR015425">
    <property type="entry name" value="FH2_Formin"/>
</dbReference>
<dbReference type="PANTHER" id="PTHR13015">
    <property type="entry name" value="PROTEIN AD-016-RELATED"/>
    <property type="match status" value="1"/>
</dbReference>
<organism evidence="5 6">
    <name type="scientific">Thalassiosira oceanica</name>
    <name type="common">Marine diatom</name>
    <dbReference type="NCBI Taxonomy" id="159749"/>
    <lineage>
        <taxon>Eukaryota</taxon>
        <taxon>Sar</taxon>
        <taxon>Stramenopiles</taxon>
        <taxon>Ochrophyta</taxon>
        <taxon>Bacillariophyta</taxon>
        <taxon>Coscinodiscophyceae</taxon>
        <taxon>Thalassiosirophycidae</taxon>
        <taxon>Thalassiosirales</taxon>
        <taxon>Thalassiosiraceae</taxon>
        <taxon>Thalassiosira</taxon>
    </lineage>
</organism>
<feature type="compositionally biased region" description="Polar residues" evidence="3">
    <location>
        <begin position="695"/>
        <end position="711"/>
    </location>
</feature>
<reference evidence="5 6" key="1">
    <citation type="journal article" date="2012" name="Genome Biol.">
        <title>Genome and low-iron response of an oceanic diatom adapted to chronic iron limitation.</title>
        <authorList>
            <person name="Lommer M."/>
            <person name="Specht M."/>
            <person name="Roy A.S."/>
            <person name="Kraemer L."/>
            <person name="Andreson R."/>
            <person name="Gutowska M.A."/>
            <person name="Wolf J."/>
            <person name="Bergner S.V."/>
            <person name="Schilhabel M.B."/>
            <person name="Klostermeier U.C."/>
            <person name="Beiko R.G."/>
            <person name="Rosenstiel P."/>
            <person name="Hippler M."/>
            <person name="Laroche J."/>
        </authorList>
    </citation>
    <scope>NUCLEOTIDE SEQUENCE [LARGE SCALE GENOMIC DNA]</scope>
    <source>
        <strain evidence="5 6">CCMP1005</strain>
    </source>
</reference>
<feature type="region of interest" description="Disordered" evidence="3">
    <location>
        <begin position="692"/>
        <end position="729"/>
    </location>
</feature>
<evidence type="ECO:0000256" key="2">
    <source>
        <dbReference type="SAM" id="Coils"/>
    </source>
</evidence>
<dbReference type="SMART" id="SM00498">
    <property type="entry name" value="FH2"/>
    <property type="match status" value="1"/>
</dbReference>
<feature type="region of interest" description="Disordered" evidence="3">
    <location>
        <begin position="15"/>
        <end position="60"/>
    </location>
</feature>
<evidence type="ECO:0000256" key="3">
    <source>
        <dbReference type="SAM" id="MobiDB-lite"/>
    </source>
</evidence>
<dbReference type="OrthoDB" id="196074at2759"/>
<dbReference type="InterPro" id="IPR019309">
    <property type="entry name" value="WASHC3"/>
</dbReference>
<dbReference type="PROSITE" id="PS51444">
    <property type="entry name" value="FH2"/>
    <property type="match status" value="1"/>
</dbReference>
<dbReference type="GO" id="GO:0006887">
    <property type="term" value="P:exocytosis"/>
    <property type="evidence" value="ECO:0007669"/>
    <property type="project" value="TreeGrafter"/>
</dbReference>
<evidence type="ECO:0000256" key="1">
    <source>
        <dbReference type="ARBA" id="ARBA00006290"/>
    </source>
</evidence>
<dbReference type="eggNOG" id="KOG1922">
    <property type="taxonomic scope" value="Eukaryota"/>
</dbReference>
<dbReference type="Pfam" id="PF10152">
    <property type="entry name" value="CCDC53"/>
    <property type="match status" value="2"/>
</dbReference>
<proteinExistence type="inferred from homology"/>
<accession>K0TL59</accession>
<sequence length="742" mass="83384">MKYFKMIKMGLPKEAAQHAMTRDQLDPSILDLDPEKSLKNQQTEKKEDEGDGPPLKDDPKFSKYIKMMKMGLPKEAAKHAMVRDQLDPCILDMDPEKSLKSQAKGDDDGPPLKDDPTYAKYFKMLKMGLPIGAAKNAMTRDGLNPDVLDLDHNKSVISLPDAKGNSVLKGFTLKKKPKLRRKKVYWNKLDAKEGTVWSNLQQADVKLEHDVDEFEELFTQAIDAEKERTKKAKGRNESKAGTVKVIDSKRGMNGDIILRKVKLEPSDVVNMVERMDCEKEKEEAVKDLTPCEQYMVAMKDLKDSEKKFQCIIFLADFKGKMNELKWEVDQLSAACDELRSSKKFKTLLSMILKLVNKINIGDEGGPLVDGFTLDSLTKLSEVCEIVCIIPSEQLQHLTMHFTQTKAFDNKTTVLHYLVRTILRNNKDILTFAEEIKSVVLAKGVVMERMLTSARKLCEDSRVVTETAARDGDEYRKSLKDPSQKWKFQDAKAQRASVKELRQMVTFLTEKEVPIGKSDTTHFERFALFSKLELQKALAVVKESNQGYIELLEYFGEDKKTQAGDFFGVLDNFLAEFDRAVDVVAKEEEEKLKEARRKLTKQAKEMVKSAYKSASYTQKESSASSPPESVAAKLQRTKAEQEKGHAGAKAGVARISKNSLMPAEDSVNEELSNLLSKKQTSKTLTRKPQLRILKPSNGNNFKAPTTKSSTGGSMLAPTKTKPSMAVTKASQSNIPAQLYCDSG</sequence>
<dbReference type="SUPFAM" id="SSF101447">
    <property type="entry name" value="Formin homology 2 domain (FH2 domain)"/>
    <property type="match status" value="1"/>
</dbReference>
<name>K0TL59_THAOC</name>
<dbReference type="Gene3D" id="1.20.58.2220">
    <property type="entry name" value="Formin, FH2 domain"/>
    <property type="match status" value="1"/>
</dbReference>
<dbReference type="Proteomes" id="UP000266841">
    <property type="component" value="Unassembled WGS sequence"/>
</dbReference>
<feature type="compositionally biased region" description="Low complexity" evidence="3">
    <location>
        <begin position="619"/>
        <end position="631"/>
    </location>
</feature>
<comment type="similarity">
    <text evidence="1">Belongs to the CCDC53 family.</text>
</comment>
<comment type="caution">
    <text evidence="5">The sequence shown here is derived from an EMBL/GenBank/DDBJ whole genome shotgun (WGS) entry which is preliminary data.</text>
</comment>
<gene>
    <name evidence="5" type="ORF">THAOC_03269</name>
</gene>
<dbReference type="Pfam" id="PF02181">
    <property type="entry name" value="FH2"/>
    <property type="match status" value="1"/>
</dbReference>
<feature type="compositionally biased region" description="Basic and acidic residues" evidence="3">
    <location>
        <begin position="33"/>
        <end position="60"/>
    </location>
</feature>
<feature type="region of interest" description="Disordered" evidence="3">
    <location>
        <begin position="609"/>
        <end position="651"/>
    </location>
</feature>
<keyword evidence="2" id="KW-0175">Coiled coil</keyword>
<dbReference type="AlphaFoldDB" id="K0TL59"/>
<dbReference type="PANTHER" id="PTHR13015:SF0">
    <property type="entry name" value="WASH COMPLEX SUBUNIT 3"/>
    <property type="match status" value="1"/>
</dbReference>
<keyword evidence="6" id="KW-1185">Reference proteome</keyword>
<dbReference type="GO" id="GO:0030041">
    <property type="term" value="P:actin filament polymerization"/>
    <property type="evidence" value="ECO:0007669"/>
    <property type="project" value="TreeGrafter"/>
</dbReference>
<evidence type="ECO:0000259" key="4">
    <source>
        <dbReference type="PROSITE" id="PS51444"/>
    </source>
</evidence>
<evidence type="ECO:0000313" key="5">
    <source>
        <dbReference type="EMBL" id="EJK75021.1"/>
    </source>
</evidence>
<protein>
    <recommendedName>
        <fullName evidence="4">FH2 domain-containing protein</fullName>
    </recommendedName>
</protein>
<evidence type="ECO:0000313" key="6">
    <source>
        <dbReference type="Proteomes" id="UP000266841"/>
    </source>
</evidence>
<dbReference type="EMBL" id="AGNL01003187">
    <property type="protein sequence ID" value="EJK75021.1"/>
    <property type="molecule type" value="Genomic_DNA"/>
</dbReference>
<feature type="domain" description="FH2" evidence="4">
    <location>
        <begin position="171"/>
        <end position="602"/>
    </location>
</feature>
<feature type="coiled-coil region" evidence="2">
    <location>
        <begin position="314"/>
        <end position="341"/>
    </location>
</feature>